<evidence type="ECO:0000313" key="6">
    <source>
        <dbReference type="Proteomes" id="UP000807306"/>
    </source>
</evidence>
<dbReference type="InterPro" id="IPR015943">
    <property type="entry name" value="WD40/YVTN_repeat-like_dom_sf"/>
</dbReference>
<name>A0A9P6ERY5_9AGAR</name>
<feature type="compositionally biased region" description="Acidic residues" evidence="4">
    <location>
        <begin position="35"/>
        <end position="48"/>
    </location>
</feature>
<evidence type="ECO:0000256" key="2">
    <source>
        <dbReference type="ARBA" id="ARBA00022737"/>
    </source>
</evidence>
<proteinExistence type="predicted"/>
<dbReference type="InterPro" id="IPR019775">
    <property type="entry name" value="WD40_repeat_CS"/>
</dbReference>
<gene>
    <name evidence="5" type="ORF">CPB83DRAFT_889581</name>
</gene>
<feature type="repeat" description="WD" evidence="3">
    <location>
        <begin position="339"/>
        <end position="382"/>
    </location>
</feature>
<evidence type="ECO:0000256" key="1">
    <source>
        <dbReference type="ARBA" id="ARBA00022574"/>
    </source>
</evidence>
<reference evidence="5" key="1">
    <citation type="submission" date="2020-11" db="EMBL/GenBank/DDBJ databases">
        <authorList>
            <consortium name="DOE Joint Genome Institute"/>
            <person name="Ahrendt S."/>
            <person name="Riley R."/>
            <person name="Andreopoulos W."/>
            <person name="Labutti K."/>
            <person name="Pangilinan J."/>
            <person name="Ruiz-Duenas F.J."/>
            <person name="Barrasa J.M."/>
            <person name="Sanchez-Garcia M."/>
            <person name="Camarero S."/>
            <person name="Miyauchi S."/>
            <person name="Serrano A."/>
            <person name="Linde D."/>
            <person name="Babiker R."/>
            <person name="Drula E."/>
            <person name="Ayuso-Fernandez I."/>
            <person name="Pacheco R."/>
            <person name="Padilla G."/>
            <person name="Ferreira P."/>
            <person name="Barriuso J."/>
            <person name="Kellner H."/>
            <person name="Castanera R."/>
            <person name="Alfaro M."/>
            <person name="Ramirez L."/>
            <person name="Pisabarro A.G."/>
            <person name="Kuo A."/>
            <person name="Tritt A."/>
            <person name="Lipzen A."/>
            <person name="He G."/>
            <person name="Yan M."/>
            <person name="Ng V."/>
            <person name="Cullen D."/>
            <person name="Martin F."/>
            <person name="Rosso M.-N."/>
            <person name="Henrissat B."/>
            <person name="Hibbett D."/>
            <person name="Martinez A.T."/>
            <person name="Grigoriev I.V."/>
        </authorList>
    </citation>
    <scope>NUCLEOTIDE SEQUENCE</scope>
    <source>
        <strain evidence="5">CBS 506.95</strain>
    </source>
</reference>
<feature type="region of interest" description="Disordered" evidence="4">
    <location>
        <begin position="1"/>
        <end position="21"/>
    </location>
</feature>
<dbReference type="SUPFAM" id="SSF50998">
    <property type="entry name" value="Quinoprotein alcohol dehydrogenase-like"/>
    <property type="match status" value="1"/>
</dbReference>
<evidence type="ECO:0000313" key="5">
    <source>
        <dbReference type="EMBL" id="KAF9533772.1"/>
    </source>
</evidence>
<dbReference type="Proteomes" id="UP000807306">
    <property type="component" value="Unassembled WGS sequence"/>
</dbReference>
<keyword evidence="2" id="KW-0677">Repeat</keyword>
<feature type="compositionally biased region" description="Basic and acidic residues" evidence="4">
    <location>
        <begin position="1"/>
        <end position="10"/>
    </location>
</feature>
<dbReference type="PRINTS" id="PR00320">
    <property type="entry name" value="GPROTEINBRPT"/>
</dbReference>
<dbReference type="InterPro" id="IPR001680">
    <property type="entry name" value="WD40_rpt"/>
</dbReference>
<dbReference type="PROSITE" id="PS50082">
    <property type="entry name" value="WD_REPEATS_2"/>
    <property type="match status" value="5"/>
</dbReference>
<keyword evidence="1 3" id="KW-0853">WD repeat</keyword>
<evidence type="ECO:0000256" key="3">
    <source>
        <dbReference type="PROSITE-ProRule" id="PRU00221"/>
    </source>
</evidence>
<dbReference type="PROSITE" id="PS00678">
    <property type="entry name" value="WD_REPEATS_1"/>
    <property type="match status" value="1"/>
</dbReference>
<dbReference type="EMBL" id="MU157827">
    <property type="protein sequence ID" value="KAF9533772.1"/>
    <property type="molecule type" value="Genomic_DNA"/>
</dbReference>
<dbReference type="CDD" id="cd00200">
    <property type="entry name" value="WD40"/>
    <property type="match status" value="1"/>
</dbReference>
<dbReference type="InterPro" id="IPR051179">
    <property type="entry name" value="WD_repeat_multifunction"/>
</dbReference>
<feature type="repeat" description="WD" evidence="3">
    <location>
        <begin position="111"/>
        <end position="142"/>
    </location>
</feature>
<dbReference type="SMART" id="SM00320">
    <property type="entry name" value="WD40"/>
    <property type="match status" value="8"/>
</dbReference>
<feature type="region of interest" description="Disordered" evidence="4">
    <location>
        <begin position="35"/>
        <end position="56"/>
    </location>
</feature>
<dbReference type="PANTHER" id="PTHR19857">
    <property type="entry name" value="MITOCHONDRIAL DIVISION PROTEIN 1-RELATED"/>
    <property type="match status" value="1"/>
</dbReference>
<keyword evidence="6" id="KW-1185">Reference proteome</keyword>
<protein>
    <submittedName>
        <fullName evidence="5">Ribosome biogenesis protein Sqt1</fullName>
    </submittedName>
</protein>
<dbReference type="Gene3D" id="2.130.10.10">
    <property type="entry name" value="YVTN repeat-like/Quinoprotein amine dehydrogenase"/>
    <property type="match status" value="1"/>
</dbReference>
<feature type="repeat" description="WD" evidence="3">
    <location>
        <begin position="69"/>
        <end position="110"/>
    </location>
</feature>
<dbReference type="OrthoDB" id="10261640at2759"/>
<dbReference type="AlphaFoldDB" id="A0A9P6ERY5"/>
<dbReference type="InterPro" id="IPR020472">
    <property type="entry name" value="WD40_PAC1"/>
</dbReference>
<comment type="caution">
    <text evidence="5">The sequence shown here is derived from an EMBL/GenBank/DDBJ whole genome shotgun (WGS) entry which is preliminary data.</text>
</comment>
<sequence length="426" mass="45476">MPNGKARAEDVEVEEENDQEQYITQDDIVEEIQIDGDAPMEEDDEDEARDQVGEIGGSGNVEDNYVQHFETHTASVFAVSCHPTQPLAVSGGEDDVGYIWDITDGEIIVKLTGHTDSVTCTAWSKDGEMVATGGMDGKVRLWRRVGKENYNTWEFLTELQGPDEVMFLRWHPKGNVLLAGSNDSTLWLWQLPSGNTMQVFAGHSGAVNCGEFTPDGKRILTADQEGSLIFWDPRSSTPVFKLGAGDARFNLDGITSIGVNPSSTLAVVGGAAGGVRVISLSKGEIVATLGGHTEGESIEAVTFIELTGRESTGPGIAVTGATDGKACIWDLSTMRLRASLEHSDAITTLLTHPSPKAHLLISASADKTLKTWDARNGTLIRTHTGNRGPVLGASLGLEGSVIVSAGDDGSCLVFTTEPEEEEMATS</sequence>
<dbReference type="Pfam" id="PF00400">
    <property type="entry name" value="WD40"/>
    <property type="match status" value="5"/>
</dbReference>
<organism evidence="5 6">
    <name type="scientific">Crepidotus variabilis</name>
    <dbReference type="NCBI Taxonomy" id="179855"/>
    <lineage>
        <taxon>Eukaryota</taxon>
        <taxon>Fungi</taxon>
        <taxon>Dikarya</taxon>
        <taxon>Basidiomycota</taxon>
        <taxon>Agaricomycotina</taxon>
        <taxon>Agaricomycetes</taxon>
        <taxon>Agaricomycetidae</taxon>
        <taxon>Agaricales</taxon>
        <taxon>Agaricineae</taxon>
        <taxon>Crepidotaceae</taxon>
        <taxon>Crepidotus</taxon>
    </lineage>
</organism>
<evidence type="ECO:0000256" key="4">
    <source>
        <dbReference type="SAM" id="MobiDB-lite"/>
    </source>
</evidence>
<feature type="repeat" description="WD" evidence="3">
    <location>
        <begin position="200"/>
        <end position="241"/>
    </location>
</feature>
<dbReference type="InterPro" id="IPR011047">
    <property type="entry name" value="Quinoprotein_ADH-like_sf"/>
</dbReference>
<accession>A0A9P6ERY5</accession>
<feature type="repeat" description="WD" evidence="3">
    <location>
        <begin position="163"/>
        <end position="199"/>
    </location>
</feature>
<dbReference type="PROSITE" id="PS50294">
    <property type="entry name" value="WD_REPEATS_REGION"/>
    <property type="match status" value="4"/>
</dbReference>
<dbReference type="PANTHER" id="PTHR19857:SF8">
    <property type="entry name" value="ANGIO-ASSOCIATED MIGRATORY CELL PROTEIN"/>
    <property type="match status" value="1"/>
</dbReference>